<dbReference type="Proteomes" id="UP000037843">
    <property type="component" value="Unassembled WGS sequence"/>
</dbReference>
<protein>
    <recommendedName>
        <fullName evidence="5">Head-tail adaptor protein</fullName>
    </recommendedName>
</protein>
<sequence length="110" mass="11902">MDAEQVSVERGATDTAGKTDKTAVNPVKGVFSWGSGSRSTGRYSTASETRAESAAISPQFYVAADADLQARDRIKRANGEKYRVSGRALWDADFGYDWGVKVFQLESTNG</sequence>
<proteinExistence type="predicted"/>
<dbReference type="EMBL" id="LJFO01000003">
    <property type="protein sequence ID" value="KPG14756.1"/>
    <property type="molecule type" value="Genomic_DNA"/>
</dbReference>
<organism evidence="2 4">
    <name type="scientific">Mycobacteroides immunogenum</name>
    <dbReference type="NCBI Taxonomy" id="83262"/>
    <lineage>
        <taxon>Bacteria</taxon>
        <taxon>Bacillati</taxon>
        <taxon>Actinomycetota</taxon>
        <taxon>Actinomycetes</taxon>
        <taxon>Mycobacteriales</taxon>
        <taxon>Mycobacteriaceae</taxon>
        <taxon>Mycobacteroides</taxon>
    </lineage>
</organism>
<evidence type="ECO:0000313" key="2">
    <source>
        <dbReference type="EMBL" id="KPG14749.1"/>
    </source>
</evidence>
<evidence type="ECO:0000313" key="3">
    <source>
        <dbReference type="EMBL" id="KPG14756.1"/>
    </source>
</evidence>
<name>A0A7V8LSA4_9MYCO</name>
<dbReference type="AlphaFoldDB" id="A0A7V8LSA4"/>
<dbReference type="EMBL" id="LJFO01000003">
    <property type="protein sequence ID" value="KPG14749.1"/>
    <property type="molecule type" value="Genomic_DNA"/>
</dbReference>
<gene>
    <name evidence="2" type="ORF">AN908_06725</name>
    <name evidence="3" type="ORF">AN908_07235</name>
</gene>
<reference evidence="2 4" key="1">
    <citation type="submission" date="2015-09" db="EMBL/GenBank/DDBJ databases">
        <title>Genome Sequences of Mycobacterium immunogenum Isolates, Recuperated from a Chloraminated Drinking Water Distribution System Simulator Subjected to Episodes of Nitrification.</title>
        <authorList>
            <person name="Gomez-Alvarez V."/>
            <person name="Revetta R.P."/>
        </authorList>
    </citation>
    <scope>NUCLEOTIDE SEQUENCE [LARGE SCALE GENOMIC DNA]</scope>
    <source>
        <strain evidence="2 4">H008</strain>
    </source>
</reference>
<evidence type="ECO:0000313" key="4">
    <source>
        <dbReference type="Proteomes" id="UP000037843"/>
    </source>
</evidence>
<feature type="region of interest" description="Disordered" evidence="1">
    <location>
        <begin position="1"/>
        <end position="21"/>
    </location>
</feature>
<evidence type="ECO:0008006" key="5">
    <source>
        <dbReference type="Google" id="ProtNLM"/>
    </source>
</evidence>
<accession>A0A7V8LSA4</accession>
<comment type="caution">
    <text evidence="2">The sequence shown here is derived from an EMBL/GenBank/DDBJ whole genome shotgun (WGS) entry which is preliminary data.</text>
</comment>
<evidence type="ECO:0000256" key="1">
    <source>
        <dbReference type="SAM" id="MobiDB-lite"/>
    </source>
</evidence>